<dbReference type="GO" id="GO:0006633">
    <property type="term" value="P:fatty acid biosynthetic process"/>
    <property type="evidence" value="ECO:0007669"/>
    <property type="project" value="InterPro"/>
</dbReference>
<dbReference type="InterPro" id="IPR050559">
    <property type="entry name" value="P-Pant_transferase_sf"/>
</dbReference>
<feature type="domain" description="4'-phosphopantetheinyl transferase" evidence="6">
    <location>
        <begin position="105"/>
        <end position="204"/>
    </location>
</feature>
<feature type="domain" description="4'-phosphopantetheinyl transferase N-terminal" evidence="7">
    <location>
        <begin position="16"/>
        <end position="99"/>
    </location>
</feature>
<dbReference type="STRING" id="642492.Clole_3877"/>
<evidence type="ECO:0000256" key="3">
    <source>
        <dbReference type="ARBA" id="ARBA00022679"/>
    </source>
</evidence>
<keyword evidence="5" id="KW-0460">Magnesium</keyword>
<dbReference type="GO" id="GO:0005829">
    <property type="term" value="C:cytosol"/>
    <property type="evidence" value="ECO:0007669"/>
    <property type="project" value="TreeGrafter"/>
</dbReference>
<sequence length="230" mass="27069">MAEIYMVDINEPISNDLYQQLFNYVSNERKARVNRYKFEADAKRSLYAGVLVNYLVCTKLHLKKEEVHLEYNEYGKPYLSNSTNQFFNISHSGKWVVCAWSNKEIGVDIQQIEAADLDIARRFFLKEEYLSIAKLKGRQQREAFYTLWTLKESYIKYKGRGLAIPINSFQLIYEKEHAFIRTQETNAVMLHMINIDEEHKLAVCTEDSEMASTTYMSLETIYTKLDKLHN</sequence>
<dbReference type="InterPro" id="IPR037143">
    <property type="entry name" value="4-PPantetheinyl_Trfase_dom_sf"/>
</dbReference>
<dbReference type="GO" id="GO:0000287">
    <property type="term" value="F:magnesium ion binding"/>
    <property type="evidence" value="ECO:0007669"/>
    <property type="project" value="InterPro"/>
</dbReference>
<dbReference type="InterPro" id="IPR055066">
    <property type="entry name" value="AASDHPPT_N"/>
</dbReference>
<evidence type="ECO:0000313" key="9">
    <source>
        <dbReference type="Proteomes" id="UP000008467"/>
    </source>
</evidence>
<accession>F2JJG2</accession>
<dbReference type="Pfam" id="PF22624">
    <property type="entry name" value="AASDHPPT_N"/>
    <property type="match status" value="1"/>
</dbReference>
<proteinExistence type="inferred from homology"/>
<dbReference type="EMBL" id="CP002582">
    <property type="protein sequence ID" value="ADZ85557.1"/>
    <property type="molecule type" value="Genomic_DNA"/>
</dbReference>
<evidence type="ECO:0000256" key="5">
    <source>
        <dbReference type="ARBA" id="ARBA00022842"/>
    </source>
</evidence>
<gene>
    <name evidence="8" type="ordered locus">Clole_3877</name>
</gene>
<keyword evidence="4" id="KW-0479">Metal-binding</keyword>
<evidence type="ECO:0000259" key="7">
    <source>
        <dbReference type="Pfam" id="PF22624"/>
    </source>
</evidence>
<dbReference type="Gene3D" id="3.90.470.20">
    <property type="entry name" value="4'-phosphopantetheinyl transferase domain"/>
    <property type="match status" value="2"/>
</dbReference>
<evidence type="ECO:0000256" key="1">
    <source>
        <dbReference type="ARBA" id="ARBA00001946"/>
    </source>
</evidence>
<protein>
    <submittedName>
        <fullName evidence="8">Phosphopantetheine-protein transferase</fullName>
    </submittedName>
</protein>
<dbReference type="RefSeq" id="WP_013658831.1">
    <property type="nucleotide sequence ID" value="NC_015275.1"/>
</dbReference>
<dbReference type="Proteomes" id="UP000008467">
    <property type="component" value="Chromosome"/>
</dbReference>
<comment type="similarity">
    <text evidence="2">Belongs to the P-Pant transferase superfamily. Gsp/Sfp/HetI/AcpT family.</text>
</comment>
<dbReference type="NCBIfam" id="TIGR00556">
    <property type="entry name" value="pantethn_trn"/>
    <property type="match status" value="1"/>
</dbReference>
<evidence type="ECO:0000313" key="8">
    <source>
        <dbReference type="EMBL" id="ADZ85557.1"/>
    </source>
</evidence>
<dbReference type="eggNOG" id="COG2091">
    <property type="taxonomic scope" value="Bacteria"/>
</dbReference>
<dbReference type="Pfam" id="PF01648">
    <property type="entry name" value="ACPS"/>
    <property type="match status" value="1"/>
</dbReference>
<dbReference type="HOGENOM" id="CLU_057011_6_2_9"/>
<dbReference type="InterPro" id="IPR008278">
    <property type="entry name" value="4-PPantetheinyl_Trfase_dom"/>
</dbReference>
<comment type="cofactor">
    <cofactor evidence="1">
        <name>Mg(2+)</name>
        <dbReference type="ChEBI" id="CHEBI:18420"/>
    </cofactor>
</comment>
<dbReference type="GO" id="GO:0019878">
    <property type="term" value="P:lysine biosynthetic process via aminoadipic acid"/>
    <property type="evidence" value="ECO:0007669"/>
    <property type="project" value="TreeGrafter"/>
</dbReference>
<evidence type="ECO:0000259" key="6">
    <source>
        <dbReference type="Pfam" id="PF01648"/>
    </source>
</evidence>
<keyword evidence="3 8" id="KW-0808">Transferase</keyword>
<organism evidence="8 9">
    <name type="scientific">Cellulosilyticum lentocellum (strain ATCC 49066 / DSM 5427 / NCIMB 11756 / RHM5)</name>
    <name type="common">Clostridium lentocellum</name>
    <dbReference type="NCBI Taxonomy" id="642492"/>
    <lineage>
        <taxon>Bacteria</taxon>
        <taxon>Bacillati</taxon>
        <taxon>Bacillota</taxon>
        <taxon>Clostridia</taxon>
        <taxon>Lachnospirales</taxon>
        <taxon>Cellulosilyticaceae</taxon>
        <taxon>Cellulosilyticum</taxon>
    </lineage>
</organism>
<evidence type="ECO:0000256" key="2">
    <source>
        <dbReference type="ARBA" id="ARBA00010990"/>
    </source>
</evidence>
<dbReference type="InterPro" id="IPR004568">
    <property type="entry name" value="Ppantetheine-prot_Trfase_dom"/>
</dbReference>
<dbReference type="SUPFAM" id="SSF56214">
    <property type="entry name" value="4'-phosphopantetheinyl transferase"/>
    <property type="match status" value="2"/>
</dbReference>
<dbReference type="KEGG" id="cle:Clole_3877"/>
<evidence type="ECO:0000256" key="4">
    <source>
        <dbReference type="ARBA" id="ARBA00022723"/>
    </source>
</evidence>
<dbReference type="PANTHER" id="PTHR12215:SF10">
    <property type="entry name" value="L-AMINOADIPATE-SEMIALDEHYDE DEHYDROGENASE-PHOSPHOPANTETHEINYL TRANSFERASE"/>
    <property type="match status" value="1"/>
</dbReference>
<keyword evidence="9" id="KW-1185">Reference proteome</keyword>
<dbReference type="PANTHER" id="PTHR12215">
    <property type="entry name" value="PHOSPHOPANTETHEINE TRANSFERASE"/>
    <property type="match status" value="1"/>
</dbReference>
<reference evidence="8 9" key="1">
    <citation type="journal article" date="2011" name="J. Bacteriol.">
        <title>Complete genome sequence of the cellulose-degrading bacterium Cellulosilyticum lentocellum.</title>
        <authorList>
            <consortium name="US DOE Joint Genome Institute"/>
            <person name="Miller D.A."/>
            <person name="Suen G."/>
            <person name="Bruce D."/>
            <person name="Copeland A."/>
            <person name="Cheng J.F."/>
            <person name="Detter C."/>
            <person name="Goodwin L.A."/>
            <person name="Han C.S."/>
            <person name="Hauser L.J."/>
            <person name="Land M.L."/>
            <person name="Lapidus A."/>
            <person name="Lucas S."/>
            <person name="Meincke L."/>
            <person name="Pitluck S."/>
            <person name="Tapia R."/>
            <person name="Teshima H."/>
            <person name="Woyke T."/>
            <person name="Fox B.G."/>
            <person name="Angert E.R."/>
            <person name="Currie C.R."/>
        </authorList>
    </citation>
    <scope>NUCLEOTIDE SEQUENCE [LARGE SCALE GENOMIC DNA]</scope>
    <source>
        <strain evidence="9">ATCC 49066 / DSM 5427 / NCIMB 11756 / RHM5</strain>
    </source>
</reference>
<dbReference type="GO" id="GO:0008897">
    <property type="term" value="F:holo-[acyl-carrier-protein] synthase activity"/>
    <property type="evidence" value="ECO:0007669"/>
    <property type="project" value="InterPro"/>
</dbReference>
<name>F2JJG2_CELLD</name>
<dbReference type="AlphaFoldDB" id="F2JJG2"/>